<geneLocation type="plasmid" evidence="1 2">
    <name>pBIND01</name>
</geneLocation>
<keyword evidence="2" id="KW-1185">Reference proteome</keyword>
<reference evidence="1 2" key="1">
    <citation type="submission" date="2008-03" db="EMBL/GenBank/DDBJ databases">
        <title>Complete sequence of plasmid1 of Beijerinckia indica subsp. indica ATCC 9039.</title>
        <authorList>
            <consortium name="US DOE Joint Genome Institute"/>
            <person name="Copeland A."/>
            <person name="Lucas S."/>
            <person name="Lapidus A."/>
            <person name="Glavina del Rio T."/>
            <person name="Dalin E."/>
            <person name="Tice H."/>
            <person name="Bruce D."/>
            <person name="Goodwin L."/>
            <person name="Pitluck S."/>
            <person name="LaButti K."/>
            <person name="Schmutz J."/>
            <person name="Larimer F."/>
            <person name="Land M."/>
            <person name="Hauser L."/>
            <person name="Kyrpides N."/>
            <person name="Mikhailova N."/>
            <person name="Dunfield P.F."/>
            <person name="Dedysh S.N."/>
            <person name="Liesack W."/>
            <person name="Saw J.H."/>
            <person name="Alam M."/>
            <person name="Chen Y."/>
            <person name="Murrell J.C."/>
            <person name="Richardson P."/>
        </authorList>
    </citation>
    <scope>NUCLEOTIDE SEQUENCE [LARGE SCALE GENOMIC DNA]</scope>
    <source>
        <strain evidence="2">ATCC 9039 / DSM 1715 / NCIMB 8712</strain>
        <plasmid evidence="1 2">pBIND01</plasmid>
    </source>
</reference>
<name>B2ILF0_BEII9</name>
<protein>
    <submittedName>
        <fullName evidence="1">Uncharacterized protein</fullName>
    </submittedName>
</protein>
<evidence type="ECO:0000313" key="2">
    <source>
        <dbReference type="Proteomes" id="UP000001695"/>
    </source>
</evidence>
<dbReference type="EMBL" id="CP001017">
    <property type="protein sequence ID" value="ACB97350.1"/>
    <property type="molecule type" value="Genomic_DNA"/>
</dbReference>
<accession>B2ILF0</accession>
<dbReference type="HOGENOM" id="CLU_2393870_0_0_5"/>
<sequence>MGIVMRSHVIKRYWKVKFTLDSALMLRKMHSRSSPSWVKVDYSPDDRQSRRNAGRRHCEYNKMIATAQSQHRLRSKDRMVTVHERLLRGRSNV</sequence>
<organism evidence="1 2">
    <name type="scientific">Beijerinckia indica subsp. indica (strain ATCC 9039 / DSM 1715 / NCIMB 8712)</name>
    <dbReference type="NCBI Taxonomy" id="395963"/>
    <lineage>
        <taxon>Bacteria</taxon>
        <taxon>Pseudomonadati</taxon>
        <taxon>Pseudomonadota</taxon>
        <taxon>Alphaproteobacteria</taxon>
        <taxon>Hyphomicrobiales</taxon>
        <taxon>Beijerinckiaceae</taxon>
        <taxon>Beijerinckia</taxon>
    </lineage>
</organism>
<evidence type="ECO:0000313" key="1">
    <source>
        <dbReference type="EMBL" id="ACB97350.1"/>
    </source>
</evidence>
<dbReference type="Proteomes" id="UP000001695">
    <property type="component" value="Plasmid pBIND01"/>
</dbReference>
<proteinExistence type="predicted"/>
<dbReference type="AlphaFoldDB" id="B2ILF0"/>
<keyword evidence="1" id="KW-0614">Plasmid</keyword>
<dbReference type="KEGG" id="bid:Bind_3809"/>
<gene>
    <name evidence="1" type="ordered locus">Bind_3809</name>
</gene>